<dbReference type="PANTHER" id="PTHR43544:SF7">
    <property type="entry name" value="NADB-LER2"/>
    <property type="match status" value="1"/>
</dbReference>
<dbReference type="GO" id="GO:0005737">
    <property type="term" value="C:cytoplasm"/>
    <property type="evidence" value="ECO:0007669"/>
    <property type="project" value="TreeGrafter"/>
</dbReference>
<dbReference type="EMBL" id="PDNB01000125">
    <property type="protein sequence ID" value="PGH05488.1"/>
    <property type="molecule type" value="Genomic_DNA"/>
</dbReference>
<dbReference type="OrthoDB" id="9876299at2759"/>
<evidence type="ECO:0000256" key="1">
    <source>
        <dbReference type="ARBA" id="ARBA00006484"/>
    </source>
</evidence>
<evidence type="ECO:0000256" key="3">
    <source>
        <dbReference type="ARBA" id="ARBA00023002"/>
    </source>
</evidence>
<dbReference type="Gene3D" id="3.40.50.720">
    <property type="entry name" value="NAD(P)-binding Rossmann-like Domain"/>
    <property type="match status" value="1"/>
</dbReference>
<keyword evidence="3" id="KW-0560">Oxidoreductase</keyword>
<evidence type="ECO:0000313" key="4">
    <source>
        <dbReference type="EMBL" id="PGH05488.1"/>
    </source>
</evidence>
<name>A0A2B7XA12_9EURO</name>
<gene>
    <name evidence="4" type="ORF">AJ79_06795</name>
</gene>
<keyword evidence="5" id="KW-1185">Reference proteome</keyword>
<dbReference type="Pfam" id="PF00106">
    <property type="entry name" value="adh_short"/>
    <property type="match status" value="1"/>
</dbReference>
<organism evidence="4 5">
    <name type="scientific">Helicocarpus griseus UAMH5409</name>
    <dbReference type="NCBI Taxonomy" id="1447875"/>
    <lineage>
        <taxon>Eukaryota</taxon>
        <taxon>Fungi</taxon>
        <taxon>Dikarya</taxon>
        <taxon>Ascomycota</taxon>
        <taxon>Pezizomycotina</taxon>
        <taxon>Eurotiomycetes</taxon>
        <taxon>Eurotiomycetidae</taxon>
        <taxon>Onygenales</taxon>
        <taxon>Ajellomycetaceae</taxon>
        <taxon>Helicocarpus</taxon>
    </lineage>
</organism>
<comment type="similarity">
    <text evidence="1">Belongs to the short-chain dehydrogenases/reductases (SDR) family.</text>
</comment>
<dbReference type="Proteomes" id="UP000223968">
    <property type="component" value="Unassembled WGS sequence"/>
</dbReference>
<keyword evidence="2" id="KW-0521">NADP</keyword>
<dbReference type="AlphaFoldDB" id="A0A2B7XA12"/>
<dbReference type="GO" id="GO:0016491">
    <property type="term" value="F:oxidoreductase activity"/>
    <property type="evidence" value="ECO:0007669"/>
    <property type="project" value="UniProtKB-KW"/>
</dbReference>
<accession>A0A2B7XA12</accession>
<dbReference type="InterPro" id="IPR036291">
    <property type="entry name" value="NAD(P)-bd_dom_sf"/>
</dbReference>
<dbReference type="InterPro" id="IPR002347">
    <property type="entry name" value="SDR_fam"/>
</dbReference>
<proteinExistence type="inferred from homology"/>
<protein>
    <submittedName>
        <fullName evidence="4">Uncharacterized protein</fullName>
    </submittedName>
</protein>
<dbReference type="PRINTS" id="PR00081">
    <property type="entry name" value="GDHRDH"/>
</dbReference>
<sequence length="193" mass="20712">MSRNRVYLITGANRGIGRGLVERYLSCSSTTVIAAVRNVDHPTTKSLAALSKADSSELIVLKIDSNSETDAEHATRRLVTEFGISHLDVVIGNAGICKAYTSVACSTTAAMNEHFAINALGPLILFQAVHQLLRKSKNGKFVAISSLAASVGKMEIVPVYHVVYGVSKGALNHITRRVHFEHPALTVFSIDPG</sequence>
<evidence type="ECO:0000256" key="2">
    <source>
        <dbReference type="ARBA" id="ARBA00022857"/>
    </source>
</evidence>
<evidence type="ECO:0000313" key="5">
    <source>
        <dbReference type="Proteomes" id="UP000223968"/>
    </source>
</evidence>
<comment type="caution">
    <text evidence="4">The sequence shown here is derived from an EMBL/GenBank/DDBJ whole genome shotgun (WGS) entry which is preliminary data.</text>
</comment>
<dbReference type="SUPFAM" id="SSF51735">
    <property type="entry name" value="NAD(P)-binding Rossmann-fold domains"/>
    <property type="match status" value="1"/>
</dbReference>
<dbReference type="InterPro" id="IPR051468">
    <property type="entry name" value="Fungal_SecMetab_SDRs"/>
</dbReference>
<reference evidence="4 5" key="1">
    <citation type="submission" date="2017-10" db="EMBL/GenBank/DDBJ databases">
        <title>Comparative genomics in systemic dimorphic fungi from Ajellomycetaceae.</title>
        <authorList>
            <person name="Munoz J.F."/>
            <person name="Mcewen J.G."/>
            <person name="Clay O.K."/>
            <person name="Cuomo C.A."/>
        </authorList>
    </citation>
    <scope>NUCLEOTIDE SEQUENCE [LARGE SCALE GENOMIC DNA]</scope>
    <source>
        <strain evidence="4 5">UAMH5409</strain>
    </source>
</reference>
<dbReference type="PANTHER" id="PTHR43544">
    <property type="entry name" value="SHORT-CHAIN DEHYDROGENASE/REDUCTASE"/>
    <property type="match status" value="1"/>
</dbReference>